<evidence type="ECO:0000313" key="14">
    <source>
        <dbReference type="Proteomes" id="UP001264156"/>
    </source>
</evidence>
<evidence type="ECO:0000256" key="6">
    <source>
        <dbReference type="ARBA" id="ARBA00022692"/>
    </source>
</evidence>
<comment type="caution">
    <text evidence="13">The sequence shown here is derived from an EMBL/GenBank/DDBJ whole genome shotgun (WGS) entry which is preliminary data.</text>
</comment>
<keyword evidence="8 11" id="KW-1133">Transmembrane helix</keyword>
<evidence type="ECO:0000256" key="5">
    <source>
        <dbReference type="ARBA" id="ARBA00022597"/>
    </source>
</evidence>
<keyword evidence="10 11" id="KW-0472">Membrane</keyword>
<reference evidence="14" key="1">
    <citation type="submission" date="2023-07" db="EMBL/GenBank/DDBJ databases">
        <title>Glyphosate-induced phosphonatase operons in soil bacteria of genus Achromobacter.</title>
        <authorList>
            <person name="Epiktetov D.O."/>
            <person name="Sviridov A.V."/>
            <person name="Tarlachkov S.V."/>
            <person name="Shushkova T.V."/>
            <person name="Toropygin I.Y."/>
            <person name="Leontievsky A."/>
        </authorList>
    </citation>
    <scope>NUCLEOTIDE SEQUENCE [LARGE SCALE GENOMIC DNA]</scope>
    <source>
        <strain evidence="14">Kg 16</strain>
    </source>
</reference>
<feature type="transmembrane region" description="Helical" evidence="11">
    <location>
        <begin position="77"/>
        <end position="98"/>
    </location>
</feature>
<keyword evidence="7" id="KW-0972">Capsule biogenesis/degradation</keyword>
<dbReference type="InterPro" id="IPR013525">
    <property type="entry name" value="ABC2_TM"/>
</dbReference>
<gene>
    <name evidence="13" type="ORF">RIU57_13125</name>
</gene>
<organism evidence="13 14">
    <name type="scientific">Achromobacter aegrifaciens</name>
    <dbReference type="NCBI Taxonomy" id="1287736"/>
    <lineage>
        <taxon>Bacteria</taxon>
        <taxon>Pseudomonadati</taxon>
        <taxon>Pseudomonadota</taxon>
        <taxon>Betaproteobacteria</taxon>
        <taxon>Burkholderiales</taxon>
        <taxon>Alcaligenaceae</taxon>
        <taxon>Achromobacter</taxon>
    </lineage>
</organism>
<protein>
    <recommendedName>
        <fullName evidence="11">Transport permease protein</fullName>
    </recommendedName>
</protein>
<keyword evidence="9" id="KW-0625">Polysaccharide transport</keyword>
<dbReference type="EMBL" id="JAVKVN010000004">
    <property type="protein sequence ID" value="MDR7946055.1"/>
    <property type="molecule type" value="Genomic_DNA"/>
</dbReference>
<feature type="transmembrane region" description="Helical" evidence="11">
    <location>
        <begin position="241"/>
        <end position="261"/>
    </location>
</feature>
<feature type="domain" description="ABC transmembrane type-2" evidence="12">
    <location>
        <begin position="39"/>
        <end position="264"/>
    </location>
</feature>
<dbReference type="PROSITE" id="PS51012">
    <property type="entry name" value="ABC_TM2"/>
    <property type="match status" value="1"/>
</dbReference>
<evidence type="ECO:0000256" key="4">
    <source>
        <dbReference type="ARBA" id="ARBA00022475"/>
    </source>
</evidence>
<feature type="transmembrane region" description="Helical" evidence="11">
    <location>
        <begin position="154"/>
        <end position="178"/>
    </location>
</feature>
<dbReference type="PRINTS" id="PR00164">
    <property type="entry name" value="ABC2TRNSPORT"/>
</dbReference>
<keyword evidence="5" id="KW-0762">Sugar transport</keyword>
<dbReference type="InterPro" id="IPR000412">
    <property type="entry name" value="ABC_2_transport"/>
</dbReference>
<dbReference type="PIRSF" id="PIRSF006648">
    <property type="entry name" value="DrrB"/>
    <property type="match status" value="1"/>
</dbReference>
<evidence type="ECO:0000256" key="8">
    <source>
        <dbReference type="ARBA" id="ARBA00022989"/>
    </source>
</evidence>
<evidence type="ECO:0000259" key="12">
    <source>
        <dbReference type="PROSITE" id="PS51012"/>
    </source>
</evidence>
<feature type="transmembrane region" description="Helical" evidence="11">
    <location>
        <begin position="118"/>
        <end position="142"/>
    </location>
</feature>
<keyword evidence="4 11" id="KW-1003">Cell membrane</keyword>
<dbReference type="Proteomes" id="UP001264156">
    <property type="component" value="Unassembled WGS sequence"/>
</dbReference>
<comment type="similarity">
    <text evidence="2 11">Belongs to the ABC-2 integral membrane protein family.</text>
</comment>
<evidence type="ECO:0000256" key="10">
    <source>
        <dbReference type="ARBA" id="ARBA00023136"/>
    </source>
</evidence>
<feature type="transmembrane region" description="Helical" evidence="11">
    <location>
        <begin position="45"/>
        <end position="65"/>
    </location>
</feature>
<comment type="subcellular location">
    <subcellularLocation>
        <location evidence="11">Cell inner membrane</location>
        <topology evidence="11">Multi-pass membrane protein</topology>
    </subcellularLocation>
    <subcellularLocation>
        <location evidence="1">Cell membrane</location>
        <topology evidence="1">Multi-pass membrane protein</topology>
    </subcellularLocation>
</comment>
<proteinExistence type="inferred from homology"/>
<evidence type="ECO:0000313" key="13">
    <source>
        <dbReference type="EMBL" id="MDR7946055.1"/>
    </source>
</evidence>
<evidence type="ECO:0000256" key="11">
    <source>
        <dbReference type="RuleBase" id="RU361157"/>
    </source>
</evidence>
<evidence type="ECO:0000256" key="1">
    <source>
        <dbReference type="ARBA" id="ARBA00004651"/>
    </source>
</evidence>
<keyword evidence="3 11" id="KW-0813">Transport</keyword>
<dbReference type="PANTHER" id="PTHR30413">
    <property type="entry name" value="INNER MEMBRANE TRANSPORT PERMEASE"/>
    <property type="match status" value="1"/>
</dbReference>
<dbReference type="PANTHER" id="PTHR30413:SF10">
    <property type="entry name" value="CAPSULE POLYSACCHARIDE EXPORT INNER-MEMBRANE PROTEIN CTRC"/>
    <property type="match status" value="1"/>
</dbReference>
<evidence type="ECO:0000256" key="2">
    <source>
        <dbReference type="ARBA" id="ARBA00007783"/>
    </source>
</evidence>
<sequence>MRQFPSNPLALVSSGVRNGGLIVASIKREVIGRYKGSVMGLMWSFINPIIMLAIYTFVFSVVFKARWNTGSDSRTEFALVLFLGLIVFNLFAECFNKASGLIVGNPNFVKKVVFPLEILPWITLGAALFHTLISLVVWLLAYMVLFGVPHLTTLYVPVILVPFCLFILGLCWILASLGVYLRDVSQFIGIMTTVVMFMSPIFYPPQQLPEPYRHLLYLNPLTFIVEQMRAVAFFGNPPDPLGLALYAAAAAVFAWLAFAWFQKTRKGFADVL</sequence>
<dbReference type="InterPro" id="IPR047817">
    <property type="entry name" value="ABC2_TM_bact-type"/>
</dbReference>
<keyword evidence="14" id="KW-1185">Reference proteome</keyword>
<dbReference type="RefSeq" id="WP_119450132.1">
    <property type="nucleotide sequence ID" value="NZ_JAVKVN010000004.1"/>
</dbReference>
<name>A0ABU2DD61_ACHAE</name>
<accession>A0ABU2DD61</accession>
<dbReference type="Pfam" id="PF01061">
    <property type="entry name" value="ABC2_membrane"/>
    <property type="match status" value="1"/>
</dbReference>
<evidence type="ECO:0000256" key="7">
    <source>
        <dbReference type="ARBA" id="ARBA00022903"/>
    </source>
</evidence>
<keyword evidence="6 11" id="KW-0812">Transmembrane</keyword>
<evidence type="ECO:0000256" key="3">
    <source>
        <dbReference type="ARBA" id="ARBA00022448"/>
    </source>
</evidence>
<feature type="transmembrane region" description="Helical" evidence="11">
    <location>
        <begin position="184"/>
        <end position="203"/>
    </location>
</feature>
<evidence type="ECO:0000256" key="9">
    <source>
        <dbReference type="ARBA" id="ARBA00023047"/>
    </source>
</evidence>